<dbReference type="Proteomes" id="UP001359559">
    <property type="component" value="Unassembled WGS sequence"/>
</dbReference>
<keyword evidence="3" id="KW-1185">Reference proteome</keyword>
<feature type="region of interest" description="Disordered" evidence="1">
    <location>
        <begin position="141"/>
        <end position="161"/>
    </location>
</feature>
<dbReference type="AlphaFoldDB" id="A0AAN9Q0F4"/>
<organism evidence="2 3">
    <name type="scientific">Clitoria ternatea</name>
    <name type="common">Butterfly pea</name>
    <dbReference type="NCBI Taxonomy" id="43366"/>
    <lineage>
        <taxon>Eukaryota</taxon>
        <taxon>Viridiplantae</taxon>
        <taxon>Streptophyta</taxon>
        <taxon>Embryophyta</taxon>
        <taxon>Tracheophyta</taxon>
        <taxon>Spermatophyta</taxon>
        <taxon>Magnoliopsida</taxon>
        <taxon>eudicotyledons</taxon>
        <taxon>Gunneridae</taxon>
        <taxon>Pentapetalae</taxon>
        <taxon>rosids</taxon>
        <taxon>fabids</taxon>
        <taxon>Fabales</taxon>
        <taxon>Fabaceae</taxon>
        <taxon>Papilionoideae</taxon>
        <taxon>50 kb inversion clade</taxon>
        <taxon>NPAAA clade</taxon>
        <taxon>indigoferoid/millettioid clade</taxon>
        <taxon>Phaseoleae</taxon>
        <taxon>Clitoria</taxon>
    </lineage>
</organism>
<gene>
    <name evidence="2" type="ORF">RJT34_02567</name>
</gene>
<accession>A0AAN9Q0F4</accession>
<evidence type="ECO:0000256" key="1">
    <source>
        <dbReference type="SAM" id="MobiDB-lite"/>
    </source>
</evidence>
<name>A0AAN9Q0F4_CLITE</name>
<reference evidence="2 3" key="1">
    <citation type="submission" date="2024-01" db="EMBL/GenBank/DDBJ databases">
        <title>The genomes of 5 underutilized Papilionoideae crops provide insights into root nodulation and disease resistance.</title>
        <authorList>
            <person name="Yuan L."/>
        </authorList>
    </citation>
    <scope>NUCLEOTIDE SEQUENCE [LARGE SCALE GENOMIC DNA]</scope>
    <source>
        <strain evidence="2">LY-2023</strain>
        <tissue evidence="2">Leaf</tissue>
    </source>
</reference>
<evidence type="ECO:0000313" key="3">
    <source>
        <dbReference type="Proteomes" id="UP001359559"/>
    </source>
</evidence>
<sequence>MPTPSSLSLGKLCQHLSCTIDDLGSDVWSKSNVCSGDLSISGDMLLAHAVFIFSSEFAAMENTESDGYHPFTHRSKNKKPKSSMLSTRDVGQVYIHVRVNVICKSPDLVENLYQSFLTYDEANESWLHHCINASHQDIASNVDTDDGQGTKTTKEGYTGDDGSCSTPVLKEMTIPMAFCVGVMLGMSICKRNMS</sequence>
<comment type="caution">
    <text evidence="2">The sequence shown here is derived from an EMBL/GenBank/DDBJ whole genome shotgun (WGS) entry which is preliminary data.</text>
</comment>
<dbReference type="EMBL" id="JAYKXN010000001">
    <property type="protein sequence ID" value="KAK7317931.1"/>
    <property type="molecule type" value="Genomic_DNA"/>
</dbReference>
<protein>
    <submittedName>
        <fullName evidence="2">Uncharacterized protein</fullName>
    </submittedName>
</protein>
<proteinExistence type="predicted"/>
<evidence type="ECO:0000313" key="2">
    <source>
        <dbReference type="EMBL" id="KAK7317931.1"/>
    </source>
</evidence>